<dbReference type="InterPro" id="IPR001057">
    <property type="entry name" value="Glu/AcGlu_kinase"/>
</dbReference>
<dbReference type="PANTHER" id="PTHR43654">
    <property type="entry name" value="GLUTAMATE 5-KINASE"/>
    <property type="match status" value="1"/>
</dbReference>
<name>A0A969WDF7_9GAMM</name>
<evidence type="ECO:0000313" key="11">
    <source>
        <dbReference type="Proteomes" id="UP000653472"/>
    </source>
</evidence>
<comment type="catalytic activity">
    <reaction evidence="8">
        <text>L-glutamate + ATP = L-glutamyl 5-phosphate + ADP</text>
        <dbReference type="Rhea" id="RHEA:14877"/>
        <dbReference type="ChEBI" id="CHEBI:29985"/>
        <dbReference type="ChEBI" id="CHEBI:30616"/>
        <dbReference type="ChEBI" id="CHEBI:58274"/>
        <dbReference type="ChEBI" id="CHEBI:456216"/>
        <dbReference type="EC" id="2.7.2.11"/>
    </reaction>
</comment>
<dbReference type="Pfam" id="PF01472">
    <property type="entry name" value="PUA"/>
    <property type="match status" value="1"/>
</dbReference>
<dbReference type="InterPro" id="IPR001048">
    <property type="entry name" value="Asp/Glu/Uridylate_kinase"/>
</dbReference>
<accession>A0A969WDF7</accession>
<dbReference type="Gene3D" id="3.40.1160.10">
    <property type="entry name" value="Acetylglutamate kinase-like"/>
    <property type="match status" value="2"/>
</dbReference>
<dbReference type="GO" id="GO:0004349">
    <property type="term" value="F:glutamate 5-kinase activity"/>
    <property type="evidence" value="ECO:0007669"/>
    <property type="project" value="UniProtKB-UniRule"/>
</dbReference>
<keyword evidence="2 8" id="KW-0028">Amino-acid biosynthesis</keyword>
<comment type="function">
    <text evidence="8">Catalyzes the transfer of a phosphate group to glutamate to form L-glutamate 5-phosphate.</text>
</comment>
<dbReference type="EMBL" id="JAAVXB010000011">
    <property type="protein sequence ID" value="NKF23973.1"/>
    <property type="molecule type" value="Genomic_DNA"/>
</dbReference>
<dbReference type="SUPFAM" id="SSF53633">
    <property type="entry name" value="Carbamate kinase-like"/>
    <property type="match status" value="1"/>
</dbReference>
<feature type="binding site" evidence="8">
    <location>
        <position position="153"/>
    </location>
    <ligand>
        <name>substrate</name>
    </ligand>
</feature>
<evidence type="ECO:0000256" key="1">
    <source>
        <dbReference type="ARBA" id="ARBA00022490"/>
    </source>
</evidence>
<gene>
    <name evidence="8" type="primary">proB</name>
    <name evidence="10" type="ORF">G7Y82_16790</name>
</gene>
<dbReference type="Gene3D" id="2.30.130.10">
    <property type="entry name" value="PUA domain"/>
    <property type="match status" value="1"/>
</dbReference>
<evidence type="ECO:0000256" key="8">
    <source>
        <dbReference type="HAMAP-Rule" id="MF_00456"/>
    </source>
</evidence>
<organism evidence="10 11">
    <name type="scientific">Solimonas marina</name>
    <dbReference type="NCBI Taxonomy" id="2714601"/>
    <lineage>
        <taxon>Bacteria</taxon>
        <taxon>Pseudomonadati</taxon>
        <taxon>Pseudomonadota</taxon>
        <taxon>Gammaproteobacteria</taxon>
        <taxon>Nevskiales</taxon>
        <taxon>Nevskiaceae</taxon>
        <taxon>Solimonas</taxon>
    </lineage>
</organism>
<dbReference type="InterPro" id="IPR041739">
    <property type="entry name" value="G5K_ProB"/>
</dbReference>
<dbReference type="InterPro" id="IPR036393">
    <property type="entry name" value="AceGlu_kinase-like_sf"/>
</dbReference>
<reference evidence="10" key="1">
    <citation type="submission" date="2020-03" db="EMBL/GenBank/DDBJ databases">
        <title>Solimonas marina sp. nov., isolated from deep seawater of the Pacific Ocean.</title>
        <authorList>
            <person name="Liu X."/>
            <person name="Lai Q."/>
            <person name="Sun F."/>
            <person name="Gai Y."/>
            <person name="Li G."/>
            <person name="Shao Z."/>
        </authorList>
    </citation>
    <scope>NUCLEOTIDE SEQUENCE</scope>
    <source>
        <strain evidence="10">C16B3</strain>
    </source>
</reference>
<dbReference type="PRINTS" id="PR00474">
    <property type="entry name" value="GLU5KINASE"/>
</dbReference>
<dbReference type="GO" id="GO:0005524">
    <property type="term" value="F:ATP binding"/>
    <property type="evidence" value="ECO:0007669"/>
    <property type="project" value="UniProtKB-KW"/>
</dbReference>
<sequence length="388" mass="41183">MTASPISVVPASGRAKLAETRRWVVKVGSSLVTAKGLGLDHDAIRDWCAQIAALRATGRQVVLVSSGAVAEGMARLGLKQRPTTLHGLQGAAAVGQMGLVRAYESEFNKHGIKAAQILLTHDDVAERGRYLNARGTLNWLLESGVVPVVNENDTVATDEIRLGDNDTLGALTVNLTEADLLVLLTDQDGLFDADPRQVPDARLVSEALLTDARLAGMAGDSKGVLGRGGMRTKLNAAHTAARSGAATVIAYGRHPDALLEIARGAPLGTLLTPAQGVMTARKRWIAGQMQVRGTVHVDAGAARVLREQGRSLLPVGVTRIEGRFDRGDLVMIVDPQGDEVGRGLSNYGADDGARIVGAKHAQLVERLGHVGEDEFVHRDNLVLHPRRD</sequence>
<dbReference type="PANTHER" id="PTHR43654:SF1">
    <property type="entry name" value="ISOPENTENYL PHOSPHATE KINASE"/>
    <property type="match status" value="1"/>
</dbReference>
<comment type="similarity">
    <text evidence="8">Belongs to the glutamate 5-kinase family.</text>
</comment>
<dbReference type="PROSITE" id="PS00902">
    <property type="entry name" value="GLUTAMATE_5_KINASE"/>
    <property type="match status" value="1"/>
</dbReference>
<dbReference type="AlphaFoldDB" id="A0A969WDF7"/>
<dbReference type="EC" id="2.7.2.11" evidence="8"/>
<dbReference type="InterPro" id="IPR011529">
    <property type="entry name" value="Glu_5kinase"/>
</dbReference>
<dbReference type="GO" id="GO:0005829">
    <property type="term" value="C:cytosol"/>
    <property type="evidence" value="ECO:0007669"/>
    <property type="project" value="TreeGrafter"/>
</dbReference>
<evidence type="ECO:0000313" key="10">
    <source>
        <dbReference type="EMBL" id="NKF23973.1"/>
    </source>
</evidence>
<dbReference type="GO" id="GO:0055129">
    <property type="term" value="P:L-proline biosynthetic process"/>
    <property type="evidence" value="ECO:0007669"/>
    <property type="project" value="UniProtKB-UniRule"/>
</dbReference>
<protein>
    <recommendedName>
        <fullName evidence="8">Glutamate 5-kinase</fullName>
        <ecNumber evidence="8">2.7.2.11</ecNumber>
    </recommendedName>
    <alternativeName>
        <fullName evidence="8">Gamma-glutamyl kinase</fullName>
        <shortName evidence="8">GK</shortName>
    </alternativeName>
</protein>
<dbReference type="SMART" id="SM00359">
    <property type="entry name" value="PUA"/>
    <property type="match status" value="1"/>
</dbReference>
<dbReference type="InterPro" id="IPR036974">
    <property type="entry name" value="PUA_sf"/>
</dbReference>
<dbReference type="GO" id="GO:0003723">
    <property type="term" value="F:RNA binding"/>
    <property type="evidence" value="ECO:0007669"/>
    <property type="project" value="InterPro"/>
</dbReference>
<feature type="binding site" evidence="8">
    <location>
        <position position="26"/>
    </location>
    <ligand>
        <name>ATP</name>
        <dbReference type="ChEBI" id="CHEBI:30616"/>
    </ligand>
</feature>
<evidence type="ECO:0000259" key="9">
    <source>
        <dbReference type="SMART" id="SM00359"/>
    </source>
</evidence>
<dbReference type="RefSeq" id="WP_168149302.1">
    <property type="nucleotide sequence ID" value="NZ_JAAVXB010000011.1"/>
</dbReference>
<keyword evidence="5 8" id="KW-0547">Nucleotide-binding</keyword>
<dbReference type="PROSITE" id="PS50890">
    <property type="entry name" value="PUA"/>
    <property type="match status" value="1"/>
</dbReference>
<dbReference type="CDD" id="cd04242">
    <property type="entry name" value="AAK_G5K_ProB"/>
    <property type="match status" value="1"/>
</dbReference>
<evidence type="ECO:0000256" key="6">
    <source>
        <dbReference type="ARBA" id="ARBA00022777"/>
    </source>
</evidence>
<dbReference type="FunFam" id="3.40.1160.10:FF:000018">
    <property type="entry name" value="Glutamate 5-kinase"/>
    <property type="match status" value="1"/>
</dbReference>
<keyword evidence="6 8" id="KW-0418">Kinase</keyword>
<dbReference type="Proteomes" id="UP000653472">
    <property type="component" value="Unassembled WGS sequence"/>
</dbReference>
<evidence type="ECO:0000256" key="3">
    <source>
        <dbReference type="ARBA" id="ARBA00022650"/>
    </source>
</evidence>
<feature type="domain" description="PUA" evidence="9">
    <location>
        <begin position="293"/>
        <end position="372"/>
    </location>
</feature>
<comment type="subcellular location">
    <subcellularLocation>
        <location evidence="8">Cytoplasm</location>
    </subcellularLocation>
</comment>
<dbReference type="InterPro" id="IPR019797">
    <property type="entry name" value="Glutamate_5-kinase_CS"/>
</dbReference>
<dbReference type="NCBIfam" id="TIGR01027">
    <property type="entry name" value="proB"/>
    <property type="match status" value="1"/>
</dbReference>
<keyword evidence="11" id="KW-1185">Reference proteome</keyword>
<feature type="binding site" evidence="8">
    <location>
        <position position="165"/>
    </location>
    <ligand>
        <name>substrate</name>
    </ligand>
</feature>
<evidence type="ECO:0000256" key="7">
    <source>
        <dbReference type="ARBA" id="ARBA00022840"/>
    </source>
</evidence>
<evidence type="ECO:0000256" key="5">
    <source>
        <dbReference type="ARBA" id="ARBA00022741"/>
    </source>
</evidence>
<dbReference type="InterPro" id="IPR015947">
    <property type="entry name" value="PUA-like_sf"/>
</dbReference>
<comment type="pathway">
    <text evidence="8">Amino-acid biosynthesis; L-proline biosynthesis; L-glutamate 5-semialdehyde from L-glutamate: step 1/2.</text>
</comment>
<feature type="binding site" evidence="8">
    <location>
        <begin position="185"/>
        <end position="186"/>
    </location>
    <ligand>
        <name>ATP</name>
        <dbReference type="ChEBI" id="CHEBI:30616"/>
    </ligand>
</feature>
<evidence type="ECO:0000256" key="4">
    <source>
        <dbReference type="ARBA" id="ARBA00022679"/>
    </source>
</evidence>
<dbReference type="InterPro" id="IPR002478">
    <property type="entry name" value="PUA"/>
</dbReference>
<keyword evidence="7 8" id="KW-0067">ATP-binding</keyword>
<keyword evidence="3 8" id="KW-0641">Proline biosynthesis</keyword>
<comment type="caution">
    <text evidence="10">The sequence shown here is derived from an EMBL/GenBank/DDBJ whole genome shotgun (WGS) entry which is preliminary data.</text>
</comment>
<evidence type="ECO:0000256" key="2">
    <source>
        <dbReference type="ARBA" id="ARBA00022605"/>
    </source>
</evidence>
<keyword evidence="4 8" id="KW-0808">Transferase</keyword>
<dbReference type="Pfam" id="PF00696">
    <property type="entry name" value="AA_kinase"/>
    <property type="match status" value="1"/>
</dbReference>
<keyword evidence="1 8" id="KW-0963">Cytoplasm</keyword>
<dbReference type="HAMAP" id="MF_00456">
    <property type="entry name" value="ProB"/>
    <property type="match status" value="1"/>
</dbReference>
<dbReference type="InterPro" id="IPR005715">
    <property type="entry name" value="Glu_5kinase/COase_Synthase"/>
</dbReference>
<comment type="caution">
    <text evidence="8">Lacks conserved residue(s) required for the propagation of feature annotation.</text>
</comment>
<dbReference type="PIRSF" id="PIRSF000729">
    <property type="entry name" value="GK"/>
    <property type="match status" value="1"/>
</dbReference>
<dbReference type="CDD" id="cd21157">
    <property type="entry name" value="PUA_G5K"/>
    <property type="match status" value="1"/>
</dbReference>
<dbReference type="SUPFAM" id="SSF88697">
    <property type="entry name" value="PUA domain-like"/>
    <property type="match status" value="1"/>
</dbReference>
<feature type="binding site" evidence="8">
    <location>
        <position position="66"/>
    </location>
    <ligand>
        <name>substrate</name>
    </ligand>
</feature>
<proteinExistence type="inferred from homology"/>